<keyword evidence="1" id="KW-1133">Transmembrane helix</keyword>
<keyword evidence="1" id="KW-0472">Membrane</keyword>
<protein>
    <submittedName>
        <fullName evidence="2">Uncharacterized protein DUF2770</fullName>
    </submittedName>
</protein>
<evidence type="ECO:0000313" key="3">
    <source>
        <dbReference type="Proteomes" id="UP000254848"/>
    </source>
</evidence>
<sequence length="37" mass="4379">MLNKLIQIVVDNVRSHLVLYLALSLLLLVLDIYLFYF</sequence>
<reference evidence="2 3" key="1">
    <citation type="submission" date="2018-07" db="EMBL/GenBank/DDBJ databases">
        <title>Genomic Encyclopedia of Type Strains, Phase IV (KMG-IV): sequencing the most valuable type-strain genomes for metagenomic binning, comparative biology and taxonomic classification.</title>
        <authorList>
            <person name="Goeker M."/>
        </authorList>
    </citation>
    <scope>NUCLEOTIDE SEQUENCE [LARGE SCALE GENOMIC DNA]</scope>
    <source>
        <strain evidence="2 3">DSM 103736</strain>
    </source>
</reference>
<evidence type="ECO:0000313" key="2">
    <source>
        <dbReference type="EMBL" id="RDK96864.1"/>
    </source>
</evidence>
<dbReference type="EMBL" id="QRAP01000001">
    <property type="protein sequence ID" value="RDK96864.1"/>
    <property type="molecule type" value="Genomic_DNA"/>
</dbReference>
<dbReference type="RefSeq" id="WP_115456646.1">
    <property type="nucleotide sequence ID" value="NZ_QRAP01000001.1"/>
</dbReference>
<dbReference type="Pfam" id="PF10968">
    <property type="entry name" value="DUF2770"/>
    <property type="match status" value="1"/>
</dbReference>
<dbReference type="Proteomes" id="UP000254848">
    <property type="component" value="Unassembled WGS sequence"/>
</dbReference>
<gene>
    <name evidence="2" type="ORF">C8D90_101300</name>
</gene>
<proteinExistence type="predicted"/>
<name>A0A370R349_9GAMM</name>
<feature type="transmembrane region" description="Helical" evidence="1">
    <location>
        <begin position="17"/>
        <end position="36"/>
    </location>
</feature>
<dbReference type="AlphaFoldDB" id="A0A370R349"/>
<organism evidence="2 3">
    <name type="scientific">Enterobacillus tribolii</name>
    <dbReference type="NCBI Taxonomy" id="1487935"/>
    <lineage>
        <taxon>Bacteria</taxon>
        <taxon>Pseudomonadati</taxon>
        <taxon>Pseudomonadota</taxon>
        <taxon>Gammaproteobacteria</taxon>
        <taxon>Enterobacterales</taxon>
        <taxon>Hafniaceae</taxon>
        <taxon>Enterobacillus</taxon>
    </lineage>
</organism>
<evidence type="ECO:0000256" key="1">
    <source>
        <dbReference type="SAM" id="Phobius"/>
    </source>
</evidence>
<comment type="caution">
    <text evidence="2">The sequence shown here is derived from an EMBL/GenBank/DDBJ whole genome shotgun (WGS) entry which is preliminary data.</text>
</comment>
<accession>A0A370R349</accession>
<keyword evidence="1" id="KW-0812">Transmembrane</keyword>
<keyword evidence="3" id="KW-1185">Reference proteome</keyword>
<dbReference type="InterPro" id="IPR024494">
    <property type="entry name" value="DUF2770"/>
</dbReference>